<accession>A0A6P0UEJ7</accession>
<dbReference type="Gene3D" id="3.40.50.1000">
    <property type="entry name" value="HAD superfamily/HAD-like"/>
    <property type="match status" value="1"/>
</dbReference>
<name>A0A6P0UEJ7_9FLAO</name>
<keyword evidence="1" id="KW-0378">Hydrolase</keyword>
<dbReference type="InterPro" id="IPR036412">
    <property type="entry name" value="HAD-like_sf"/>
</dbReference>
<dbReference type="CDD" id="cd02603">
    <property type="entry name" value="HAD_sEH-N_like"/>
    <property type="match status" value="1"/>
</dbReference>
<reference evidence="1 2" key="1">
    <citation type="submission" date="2020-01" db="EMBL/GenBank/DDBJ databases">
        <title>Muriicola jejuensis KCTC 22299.</title>
        <authorList>
            <person name="Wang G."/>
        </authorList>
    </citation>
    <scope>NUCLEOTIDE SEQUENCE [LARGE SCALE GENOMIC DNA]</scope>
    <source>
        <strain evidence="1 2">KCTC 22299</strain>
    </source>
</reference>
<sequence length="202" mass="23537">MIKNLLFDFGDVFIDLDKGATLRILSEKGLTGIRPELYSVIYDYEKGKVSTEEFLRKGMEYLPEIRRDDLITAWNAIILDFPEHRLDFITDLAINGSYRLFLFSNTNGLHIEKVIERMGSDRYSKFMSCFEGFYLSHEVGMRKPDPEVFEMFFDKNRLSPGETLFVDDTLEHIQSADRLGLYTWHLQVGKEEVTELFKHLGG</sequence>
<organism evidence="1 2">
    <name type="scientific">Muriicola jejuensis</name>
    <dbReference type="NCBI Taxonomy" id="504488"/>
    <lineage>
        <taxon>Bacteria</taxon>
        <taxon>Pseudomonadati</taxon>
        <taxon>Bacteroidota</taxon>
        <taxon>Flavobacteriia</taxon>
        <taxon>Flavobacteriales</taxon>
        <taxon>Flavobacteriaceae</taxon>
        <taxon>Muriicola</taxon>
    </lineage>
</organism>
<dbReference type="Proteomes" id="UP000468443">
    <property type="component" value="Unassembled WGS sequence"/>
</dbReference>
<dbReference type="RefSeq" id="WP_163693483.1">
    <property type="nucleotide sequence ID" value="NZ_FXTW01000004.1"/>
</dbReference>
<dbReference type="Gene3D" id="1.10.150.240">
    <property type="entry name" value="Putative phosphatase, domain 2"/>
    <property type="match status" value="1"/>
</dbReference>
<dbReference type="SFLD" id="SFLDS00003">
    <property type="entry name" value="Haloacid_Dehalogenase"/>
    <property type="match status" value="1"/>
</dbReference>
<comment type="caution">
    <text evidence="1">The sequence shown here is derived from an EMBL/GenBank/DDBJ whole genome shotgun (WGS) entry which is preliminary data.</text>
</comment>
<dbReference type="InterPro" id="IPR023198">
    <property type="entry name" value="PGP-like_dom2"/>
</dbReference>
<dbReference type="GO" id="GO:0016787">
    <property type="term" value="F:hydrolase activity"/>
    <property type="evidence" value="ECO:0007669"/>
    <property type="project" value="UniProtKB-KW"/>
</dbReference>
<protein>
    <submittedName>
        <fullName evidence="1">HAD-IA family hydrolase</fullName>
    </submittedName>
</protein>
<dbReference type="NCBIfam" id="TIGR01509">
    <property type="entry name" value="HAD-SF-IA-v3"/>
    <property type="match status" value="1"/>
</dbReference>
<dbReference type="EMBL" id="JAABOP010000003">
    <property type="protein sequence ID" value="NER11052.1"/>
    <property type="molecule type" value="Genomic_DNA"/>
</dbReference>
<proteinExistence type="predicted"/>
<gene>
    <name evidence="1" type="ORF">GWK09_11025</name>
</gene>
<dbReference type="PANTHER" id="PTHR43611">
    <property type="entry name" value="ALPHA-D-GLUCOSE 1-PHOSPHATE PHOSPHATASE"/>
    <property type="match status" value="1"/>
</dbReference>
<dbReference type="AlphaFoldDB" id="A0A6P0UEJ7"/>
<dbReference type="InterPro" id="IPR023214">
    <property type="entry name" value="HAD_sf"/>
</dbReference>
<dbReference type="SUPFAM" id="SSF56784">
    <property type="entry name" value="HAD-like"/>
    <property type="match status" value="1"/>
</dbReference>
<keyword evidence="2" id="KW-1185">Reference proteome</keyword>
<dbReference type="InterPro" id="IPR006439">
    <property type="entry name" value="HAD-SF_hydro_IA"/>
</dbReference>
<evidence type="ECO:0000313" key="1">
    <source>
        <dbReference type="EMBL" id="NER11052.1"/>
    </source>
</evidence>
<dbReference type="SFLD" id="SFLDG01129">
    <property type="entry name" value="C1.5:_HAD__Beta-PGM__Phosphata"/>
    <property type="match status" value="1"/>
</dbReference>
<dbReference type="Pfam" id="PF00702">
    <property type="entry name" value="Hydrolase"/>
    <property type="match status" value="1"/>
</dbReference>
<dbReference type="PANTHER" id="PTHR43611:SF3">
    <property type="entry name" value="FLAVIN MONONUCLEOTIDE HYDROLASE 1, CHLOROPLATIC"/>
    <property type="match status" value="1"/>
</dbReference>
<evidence type="ECO:0000313" key="2">
    <source>
        <dbReference type="Proteomes" id="UP000468443"/>
    </source>
</evidence>